<dbReference type="NCBIfam" id="TIGR01879">
    <property type="entry name" value="hydantase"/>
    <property type="match status" value="1"/>
</dbReference>
<dbReference type="SUPFAM" id="SSF55031">
    <property type="entry name" value="Bacterial exopeptidase dimerisation domain"/>
    <property type="match status" value="1"/>
</dbReference>
<dbReference type="PANTHER" id="PTHR32494:SF5">
    <property type="entry name" value="ALLANTOATE AMIDOHYDROLASE"/>
    <property type="match status" value="1"/>
</dbReference>
<dbReference type="SUPFAM" id="SSF53187">
    <property type="entry name" value="Zn-dependent exopeptidases"/>
    <property type="match status" value="1"/>
</dbReference>
<gene>
    <name evidence="3" type="ORF">ABH943_005869</name>
</gene>
<dbReference type="InterPro" id="IPR002933">
    <property type="entry name" value="Peptidase_M20"/>
</dbReference>
<dbReference type="GO" id="GO:0050538">
    <property type="term" value="F:N-carbamoyl-L-amino-acid hydrolase activity"/>
    <property type="evidence" value="ECO:0007669"/>
    <property type="project" value="UniProtKB-EC"/>
</dbReference>
<keyword evidence="2 3" id="KW-0378">Hydrolase</keyword>
<dbReference type="GO" id="GO:0003837">
    <property type="term" value="F:beta-ureidopropionase activity"/>
    <property type="evidence" value="ECO:0007669"/>
    <property type="project" value="UniProtKB-EC"/>
</dbReference>
<keyword evidence="4" id="KW-1185">Reference proteome</keyword>
<dbReference type="PIRSF" id="PIRSF001235">
    <property type="entry name" value="Amidase_carbamoylase"/>
    <property type="match status" value="1"/>
</dbReference>
<reference evidence="3 4" key="1">
    <citation type="submission" date="2024-11" db="EMBL/GenBank/DDBJ databases">
        <title>Using genomics to understand microbial adaptation to soil warming.</title>
        <authorList>
            <person name="Deangelis K.M. PhD."/>
        </authorList>
    </citation>
    <scope>NUCLEOTIDE SEQUENCE [LARGE SCALE GENOMIC DNA]</scope>
    <source>
        <strain evidence="3 4">GAS97</strain>
    </source>
</reference>
<dbReference type="Proteomes" id="UP001620514">
    <property type="component" value="Unassembled WGS sequence"/>
</dbReference>
<dbReference type="NCBIfam" id="NF006771">
    <property type="entry name" value="PRK09290.1-5"/>
    <property type="match status" value="1"/>
</dbReference>
<evidence type="ECO:0000256" key="2">
    <source>
        <dbReference type="ARBA" id="ARBA00022801"/>
    </source>
</evidence>
<dbReference type="Pfam" id="PF01546">
    <property type="entry name" value="Peptidase_M20"/>
    <property type="match status" value="1"/>
</dbReference>
<name>A0ABW8MQ72_9BURK</name>
<dbReference type="EC" id="3.5.1.6" evidence="3"/>
<evidence type="ECO:0000313" key="4">
    <source>
        <dbReference type="Proteomes" id="UP001620514"/>
    </source>
</evidence>
<proteinExistence type="inferred from homology"/>
<dbReference type="Gene3D" id="3.40.630.10">
    <property type="entry name" value="Zn peptidases"/>
    <property type="match status" value="1"/>
</dbReference>
<protein>
    <submittedName>
        <fullName evidence="3">N-carbamoyl-L-amino-acid hydrolase</fullName>
        <ecNumber evidence="3">3.5.1.6</ecNumber>
        <ecNumber evidence="3">3.5.1.87</ecNumber>
    </submittedName>
</protein>
<accession>A0ABW8MQ72</accession>
<dbReference type="Gene3D" id="3.30.70.360">
    <property type="match status" value="1"/>
</dbReference>
<dbReference type="PANTHER" id="PTHR32494">
    <property type="entry name" value="ALLANTOATE DEIMINASE-RELATED"/>
    <property type="match status" value="1"/>
</dbReference>
<dbReference type="EMBL" id="JBIYDN010000021">
    <property type="protein sequence ID" value="MFK4445837.1"/>
    <property type="molecule type" value="Genomic_DNA"/>
</dbReference>
<comment type="caution">
    <text evidence="3">The sequence shown here is derived from an EMBL/GenBank/DDBJ whole genome shotgun (WGS) entry which is preliminary data.</text>
</comment>
<dbReference type="InterPro" id="IPR036264">
    <property type="entry name" value="Bact_exopeptidase_dim_dom"/>
</dbReference>
<dbReference type="EC" id="3.5.1.87" evidence="3"/>
<sequence length="431" mass="46287">MNQTYAMSNTHFPPINAERLNARVERLSQFTRPDVPWTRRAFSPLFEEARAWLRSEFAGAGLTVSQDAGGNLIGRREGAGRLTKPIITGSHCDTVVGGGRFDGIIGVLAGIEVAHTLNEQGVTLDHPFEVIDFLSEEPSDYGISCVGSRAFSGVLDAGMLASKNAEGESLRQALQRIGGDPDALTQALRAPGSTAAFVELHIEQGPVLETKRLPIGVVTNIVGIRRVLITVTGQPDHAGTTPMDIRRDALVGAARVIDRTYRMASAMNGEPHYVVATIGRLAMTPNVPNAVPGRVELMLEVRSDSDAVLDQFPEELMASVADDLLALRLTASAVHVSRARPTQCQPLVMDAVERSAASLGYASMRLPSGAGHDGVYVAATGPIGMIFIPCLNGRSHCPEEWIEPQQLVDGTRVLYQTIRELDTVLAREAGL</sequence>
<comment type="similarity">
    <text evidence="1">Belongs to the peptidase M20 family.</text>
</comment>
<dbReference type="CDD" id="cd03884">
    <property type="entry name" value="M20_bAS"/>
    <property type="match status" value="1"/>
</dbReference>
<evidence type="ECO:0000256" key="1">
    <source>
        <dbReference type="ARBA" id="ARBA00006153"/>
    </source>
</evidence>
<evidence type="ECO:0000313" key="3">
    <source>
        <dbReference type="EMBL" id="MFK4445837.1"/>
    </source>
</evidence>
<organism evidence="3 4">
    <name type="scientific">Caballeronia udeis</name>
    <dbReference type="NCBI Taxonomy" id="1232866"/>
    <lineage>
        <taxon>Bacteria</taxon>
        <taxon>Pseudomonadati</taxon>
        <taxon>Pseudomonadota</taxon>
        <taxon>Betaproteobacteria</taxon>
        <taxon>Burkholderiales</taxon>
        <taxon>Burkholderiaceae</taxon>
        <taxon>Caballeronia</taxon>
    </lineage>
</organism>
<dbReference type="InterPro" id="IPR010158">
    <property type="entry name" value="Amidase_Cbmase"/>
</dbReference>